<feature type="domain" description="Ig-like" evidence="8">
    <location>
        <begin position="1"/>
        <end position="91"/>
    </location>
</feature>
<dbReference type="Proteomes" id="UP000265000">
    <property type="component" value="Unplaced"/>
</dbReference>
<dbReference type="InterPro" id="IPR036179">
    <property type="entry name" value="Ig-like_dom_sf"/>
</dbReference>
<dbReference type="SUPFAM" id="SSF48726">
    <property type="entry name" value="Immunoglobulin"/>
    <property type="match status" value="2"/>
</dbReference>
<protein>
    <recommendedName>
        <fullName evidence="8">Ig-like domain-containing protein</fullName>
    </recommendedName>
</protein>
<dbReference type="InterPro" id="IPR007110">
    <property type="entry name" value="Ig-like_dom"/>
</dbReference>
<evidence type="ECO:0000256" key="4">
    <source>
        <dbReference type="ARBA" id="ARBA00022859"/>
    </source>
</evidence>
<dbReference type="Ensembl" id="ENSFHET00000006675.1">
    <property type="protein sequence ID" value="ENSFHEP00000005738.1"/>
    <property type="gene ID" value="ENSFHEG00000006724.1"/>
</dbReference>
<evidence type="ECO:0000256" key="5">
    <source>
        <dbReference type="ARBA" id="ARBA00023136"/>
    </source>
</evidence>
<dbReference type="GO" id="GO:0002376">
    <property type="term" value="P:immune system process"/>
    <property type="evidence" value="ECO:0007669"/>
    <property type="project" value="UniProtKB-KW"/>
</dbReference>
<dbReference type="Pfam" id="PF07686">
    <property type="entry name" value="V-set"/>
    <property type="match status" value="1"/>
</dbReference>
<reference evidence="9" key="2">
    <citation type="submission" date="2025-09" db="UniProtKB">
        <authorList>
            <consortium name="Ensembl"/>
        </authorList>
    </citation>
    <scope>IDENTIFICATION</scope>
</reference>
<accession>A0A3Q2SYB7</accession>
<keyword evidence="6" id="KW-1015">Disulfide bond</keyword>
<keyword evidence="4" id="KW-0391">Immunity</keyword>
<dbReference type="PANTHER" id="PTHR19433:SF133">
    <property type="entry name" value="IMMUNE-TYPE RECEPTOR 5 PRECURSOR-RELATED"/>
    <property type="match status" value="1"/>
</dbReference>
<proteinExistence type="predicted"/>
<keyword evidence="2" id="KW-1003">Cell membrane</keyword>
<dbReference type="InterPro" id="IPR013783">
    <property type="entry name" value="Ig-like_fold"/>
</dbReference>
<dbReference type="InterPro" id="IPR052051">
    <property type="entry name" value="TCR_complex_component"/>
</dbReference>
<evidence type="ECO:0000313" key="10">
    <source>
        <dbReference type="Proteomes" id="UP000265000"/>
    </source>
</evidence>
<dbReference type="Gene3D" id="2.60.40.10">
    <property type="entry name" value="Immunoglobulins"/>
    <property type="match status" value="2"/>
</dbReference>
<organism evidence="9 10">
    <name type="scientific">Fundulus heteroclitus</name>
    <name type="common">Killifish</name>
    <name type="synonym">Mummichog</name>
    <dbReference type="NCBI Taxonomy" id="8078"/>
    <lineage>
        <taxon>Eukaryota</taxon>
        <taxon>Metazoa</taxon>
        <taxon>Chordata</taxon>
        <taxon>Craniata</taxon>
        <taxon>Vertebrata</taxon>
        <taxon>Euteleostomi</taxon>
        <taxon>Actinopterygii</taxon>
        <taxon>Neopterygii</taxon>
        <taxon>Teleostei</taxon>
        <taxon>Neoteleostei</taxon>
        <taxon>Acanthomorphata</taxon>
        <taxon>Ovalentaria</taxon>
        <taxon>Atherinomorphae</taxon>
        <taxon>Cyprinodontiformes</taxon>
        <taxon>Fundulidae</taxon>
        <taxon>Fundulus</taxon>
    </lineage>
</organism>
<keyword evidence="5" id="KW-0472">Membrane</keyword>
<dbReference type="SMART" id="SM00406">
    <property type="entry name" value="IGv"/>
    <property type="match status" value="1"/>
</dbReference>
<dbReference type="InterPro" id="IPR003599">
    <property type="entry name" value="Ig_sub"/>
</dbReference>
<evidence type="ECO:0000256" key="1">
    <source>
        <dbReference type="ARBA" id="ARBA00004236"/>
    </source>
</evidence>
<reference evidence="9" key="1">
    <citation type="submission" date="2025-08" db="UniProtKB">
        <authorList>
            <consortium name="Ensembl"/>
        </authorList>
    </citation>
    <scope>IDENTIFICATION</scope>
</reference>
<evidence type="ECO:0000256" key="7">
    <source>
        <dbReference type="ARBA" id="ARBA00023180"/>
    </source>
</evidence>
<dbReference type="AlphaFoldDB" id="A0A3Q2SYB7"/>
<evidence type="ECO:0000256" key="6">
    <source>
        <dbReference type="ARBA" id="ARBA00023157"/>
    </source>
</evidence>
<dbReference type="GO" id="GO:0005886">
    <property type="term" value="C:plasma membrane"/>
    <property type="evidence" value="ECO:0007669"/>
    <property type="project" value="UniProtKB-SubCell"/>
</dbReference>
<dbReference type="STRING" id="8078.ENSFHEP00000005738"/>
<sequence length="239" mass="26819">DTSVPVVTVQLGEPVTLTCALTEKFQAVTWVHWYKQSAGNTLTLIAMQRNDMPSTYGPGFSFSRFNITYDGNKSSLFISSIFKQDEGMYHCGHMDWTESTFTGTTLAYTVVQESTLSDPALPKDSETLQCSVLFDYENPTCSEEPSVFWFRAGSDKSLPDLIYMDRKISKNCEEGSFSTKRCIYNFSKNIISSDAGTYYCAVATCGEILFGNGTNLKIRAKPRLIKILTFLMFIIFVLL</sequence>
<dbReference type="InterPro" id="IPR013106">
    <property type="entry name" value="Ig_V-set"/>
</dbReference>
<dbReference type="PANTHER" id="PTHR19433">
    <property type="entry name" value="T-CELL RECEPTOR ALPHA CHAIN V REGION-RELATED"/>
    <property type="match status" value="1"/>
</dbReference>
<dbReference type="GeneTree" id="ENSGT01030000234530"/>
<dbReference type="SMART" id="SM00409">
    <property type="entry name" value="IG"/>
    <property type="match status" value="2"/>
</dbReference>
<keyword evidence="10" id="KW-1185">Reference proteome</keyword>
<evidence type="ECO:0000256" key="3">
    <source>
        <dbReference type="ARBA" id="ARBA00022729"/>
    </source>
</evidence>
<evidence type="ECO:0000256" key="2">
    <source>
        <dbReference type="ARBA" id="ARBA00022475"/>
    </source>
</evidence>
<evidence type="ECO:0000259" key="8">
    <source>
        <dbReference type="PROSITE" id="PS50835"/>
    </source>
</evidence>
<dbReference type="PROSITE" id="PS50835">
    <property type="entry name" value="IG_LIKE"/>
    <property type="match status" value="2"/>
</dbReference>
<evidence type="ECO:0000313" key="9">
    <source>
        <dbReference type="Ensembl" id="ENSFHEP00000005738.1"/>
    </source>
</evidence>
<keyword evidence="3" id="KW-0732">Signal</keyword>
<feature type="domain" description="Ig-like" evidence="8">
    <location>
        <begin position="127"/>
        <end position="202"/>
    </location>
</feature>
<keyword evidence="7" id="KW-0325">Glycoprotein</keyword>
<name>A0A3Q2SYB7_FUNHE</name>
<comment type="subcellular location">
    <subcellularLocation>
        <location evidence="1">Cell membrane</location>
    </subcellularLocation>
</comment>
<dbReference type="CDD" id="cd00099">
    <property type="entry name" value="IgV"/>
    <property type="match status" value="1"/>
</dbReference>
<dbReference type="GO" id="GO:0009617">
    <property type="term" value="P:response to bacterium"/>
    <property type="evidence" value="ECO:0007669"/>
    <property type="project" value="TreeGrafter"/>
</dbReference>